<proteinExistence type="predicted"/>
<feature type="region of interest" description="Disordered" evidence="2">
    <location>
        <begin position="72"/>
        <end position="110"/>
    </location>
</feature>
<sequence>MNPIQLAKKRANDREAQRNIRQRNKELISRLTERNAYLTEQLETKESQVQQLLLQRNTLERELAELREAVSLPPDRPCQPSGFEIDGLPAAGPSPVVSRPPSFRGSTEYNATSTSPFGASYLPTPESCDSWSSVMPMSSAITIPSAVSSPGSTAGHPEDYGQGFIATSVPPSMINGAVISSTPLPYRLHTTKMGYGELDTGKTRTKHGLDAIVFH</sequence>
<organism evidence="3 4">
    <name type="scientific">Madurella mycetomatis</name>
    <dbReference type="NCBI Taxonomy" id="100816"/>
    <lineage>
        <taxon>Eukaryota</taxon>
        <taxon>Fungi</taxon>
        <taxon>Dikarya</taxon>
        <taxon>Ascomycota</taxon>
        <taxon>Pezizomycotina</taxon>
        <taxon>Sordariomycetes</taxon>
        <taxon>Sordariomycetidae</taxon>
        <taxon>Sordariales</taxon>
        <taxon>Sordariales incertae sedis</taxon>
        <taxon>Madurella</taxon>
    </lineage>
</organism>
<evidence type="ECO:0000256" key="2">
    <source>
        <dbReference type="SAM" id="MobiDB-lite"/>
    </source>
</evidence>
<keyword evidence="1" id="KW-0175">Coiled coil</keyword>
<evidence type="ECO:0000313" key="4">
    <source>
        <dbReference type="Proteomes" id="UP000078237"/>
    </source>
</evidence>
<gene>
    <name evidence="3" type="ORF">MMYC01_201897</name>
</gene>
<evidence type="ECO:0000313" key="3">
    <source>
        <dbReference type="EMBL" id="KXX80839.1"/>
    </source>
</evidence>
<keyword evidence="3" id="KW-0378">Hydrolase</keyword>
<dbReference type="AlphaFoldDB" id="A0A175WBH4"/>
<feature type="compositionally biased region" description="Low complexity" evidence="2">
    <location>
        <begin position="89"/>
        <end position="106"/>
    </location>
</feature>
<reference evidence="3 4" key="1">
    <citation type="journal article" date="2016" name="Genome Announc.">
        <title>Genome Sequence of Madurella mycetomatis mm55, Isolated from a Human Mycetoma Case in Sudan.</title>
        <authorList>
            <person name="Smit S."/>
            <person name="Derks M.F."/>
            <person name="Bervoets S."/>
            <person name="Fahal A."/>
            <person name="van Leeuwen W."/>
            <person name="van Belkum A."/>
            <person name="van de Sande W.W."/>
        </authorList>
    </citation>
    <scope>NUCLEOTIDE SEQUENCE [LARGE SCALE GENOMIC DNA]</scope>
    <source>
        <strain evidence="4">mm55</strain>
    </source>
</reference>
<protein>
    <submittedName>
        <fullName evidence="3">Lon protease</fullName>
    </submittedName>
</protein>
<dbReference type="OrthoDB" id="3535998at2759"/>
<keyword evidence="3" id="KW-0645">Protease</keyword>
<evidence type="ECO:0000256" key="1">
    <source>
        <dbReference type="SAM" id="Coils"/>
    </source>
</evidence>
<comment type="caution">
    <text evidence="3">The sequence shown here is derived from an EMBL/GenBank/DDBJ whole genome shotgun (WGS) entry which is preliminary data.</text>
</comment>
<dbReference type="EMBL" id="LCTW02000049">
    <property type="protein sequence ID" value="KXX80839.1"/>
    <property type="molecule type" value="Genomic_DNA"/>
</dbReference>
<dbReference type="VEuPathDB" id="FungiDB:MMYC01_201897"/>
<dbReference type="PANTHER" id="PTHR37012:SF2">
    <property type="entry name" value="BZIP DOMAIN-CONTAINING PROTEIN-RELATED"/>
    <property type="match status" value="1"/>
</dbReference>
<accession>A0A175WBH4</accession>
<dbReference type="CDD" id="cd14688">
    <property type="entry name" value="bZIP_YAP"/>
    <property type="match status" value="1"/>
</dbReference>
<keyword evidence="4" id="KW-1185">Reference proteome</keyword>
<feature type="coiled-coil region" evidence="1">
    <location>
        <begin position="28"/>
        <end position="69"/>
    </location>
</feature>
<dbReference type="GO" id="GO:0008233">
    <property type="term" value="F:peptidase activity"/>
    <property type="evidence" value="ECO:0007669"/>
    <property type="project" value="UniProtKB-KW"/>
</dbReference>
<dbReference type="GO" id="GO:0006508">
    <property type="term" value="P:proteolysis"/>
    <property type="evidence" value="ECO:0007669"/>
    <property type="project" value="UniProtKB-KW"/>
</dbReference>
<name>A0A175WBH4_9PEZI</name>
<dbReference type="PANTHER" id="PTHR37012">
    <property type="entry name" value="B-ZIP TRANSCRIPTION FACTOR (EUROFUNG)-RELATED"/>
    <property type="match status" value="1"/>
</dbReference>
<dbReference type="Proteomes" id="UP000078237">
    <property type="component" value="Unassembled WGS sequence"/>
</dbReference>